<evidence type="ECO:0000313" key="2">
    <source>
        <dbReference type="Proteomes" id="UP000434957"/>
    </source>
</evidence>
<organism evidence="1 2">
    <name type="scientific">Phytophthora rubi</name>
    <dbReference type="NCBI Taxonomy" id="129364"/>
    <lineage>
        <taxon>Eukaryota</taxon>
        <taxon>Sar</taxon>
        <taxon>Stramenopiles</taxon>
        <taxon>Oomycota</taxon>
        <taxon>Peronosporomycetes</taxon>
        <taxon>Peronosporales</taxon>
        <taxon>Peronosporaceae</taxon>
        <taxon>Phytophthora</taxon>
    </lineage>
</organism>
<dbReference type="AlphaFoldDB" id="A0A6A4G140"/>
<proteinExistence type="predicted"/>
<protein>
    <submittedName>
        <fullName evidence="1">Uncharacterized protein</fullName>
    </submittedName>
</protein>
<evidence type="ECO:0000313" key="1">
    <source>
        <dbReference type="EMBL" id="KAE9355571.1"/>
    </source>
</evidence>
<dbReference type="Proteomes" id="UP000434957">
    <property type="component" value="Unassembled WGS sequence"/>
</dbReference>
<sequence>MGMLGAVLVFTDVCPTSTGPNGFGCLRLRLTNTVQLSMFWRRLNSIPTNAAKFSVVVFTVH</sequence>
<keyword evidence="2" id="KW-1185">Reference proteome</keyword>
<comment type="caution">
    <text evidence="1">The sequence shown here is derived from an EMBL/GenBank/DDBJ whole genome shotgun (WGS) entry which is preliminary data.</text>
</comment>
<name>A0A6A4G140_9STRA</name>
<accession>A0A6A4G140</accession>
<gene>
    <name evidence="1" type="ORF">PR003_g2758</name>
</gene>
<dbReference type="EMBL" id="QXFT01000090">
    <property type="protein sequence ID" value="KAE9355571.1"/>
    <property type="molecule type" value="Genomic_DNA"/>
</dbReference>
<reference evidence="1 2" key="1">
    <citation type="submission" date="2018-08" db="EMBL/GenBank/DDBJ databases">
        <title>Genomic investigation of the strawberry pathogen Phytophthora fragariae indicates pathogenicity is determined by transcriptional variation in three key races.</title>
        <authorList>
            <person name="Adams T.M."/>
            <person name="Armitage A.D."/>
            <person name="Sobczyk M.K."/>
            <person name="Bates H.J."/>
            <person name="Dunwell J.M."/>
            <person name="Nellist C.F."/>
            <person name="Harrison R.J."/>
        </authorList>
    </citation>
    <scope>NUCLEOTIDE SEQUENCE [LARGE SCALE GENOMIC DNA]</scope>
    <source>
        <strain evidence="1 2">SCRP333</strain>
    </source>
</reference>